<evidence type="ECO:0000256" key="3">
    <source>
        <dbReference type="ARBA" id="ARBA00004123"/>
    </source>
</evidence>
<dbReference type="GO" id="GO:0003723">
    <property type="term" value="F:RNA binding"/>
    <property type="evidence" value="ECO:0007669"/>
    <property type="project" value="UniProtKB-KW"/>
</dbReference>
<dbReference type="AlphaFoldDB" id="B3S637"/>
<evidence type="ECO:0000256" key="9">
    <source>
        <dbReference type="ARBA" id="ARBA00022722"/>
    </source>
</evidence>
<keyword evidence="17" id="KW-0804">Transcription</keyword>
<dbReference type="CDD" id="cd09097">
    <property type="entry name" value="Deadenylase_CCR4"/>
    <property type="match status" value="1"/>
</dbReference>
<keyword evidence="7" id="KW-0963">Cytoplasm</keyword>
<evidence type="ECO:0000256" key="6">
    <source>
        <dbReference type="ARBA" id="ARBA00012161"/>
    </source>
</evidence>
<dbReference type="RefSeq" id="XP_002115700.1">
    <property type="nucleotide sequence ID" value="XM_002115664.1"/>
</dbReference>
<keyword evidence="8" id="KW-0433">Leucine-rich repeat</keyword>
<evidence type="ECO:0000256" key="15">
    <source>
        <dbReference type="ARBA" id="ARBA00022884"/>
    </source>
</evidence>
<dbReference type="Gene3D" id="3.80.10.10">
    <property type="entry name" value="Ribonuclease Inhibitor"/>
    <property type="match status" value="1"/>
</dbReference>
<dbReference type="InterPro" id="IPR036691">
    <property type="entry name" value="Endo/exonu/phosph_ase_sf"/>
</dbReference>
<evidence type="ECO:0000256" key="2">
    <source>
        <dbReference type="ARBA" id="ARBA00001946"/>
    </source>
</evidence>
<evidence type="ECO:0000256" key="14">
    <source>
        <dbReference type="ARBA" id="ARBA00022842"/>
    </source>
</evidence>
<dbReference type="STRING" id="10228.B3S637"/>
<dbReference type="InterPro" id="IPR050410">
    <property type="entry name" value="CCR4/nocturin_mRNA_transcr"/>
</dbReference>
<dbReference type="Proteomes" id="UP000009022">
    <property type="component" value="Unassembled WGS sequence"/>
</dbReference>
<evidence type="ECO:0000256" key="13">
    <source>
        <dbReference type="ARBA" id="ARBA00022839"/>
    </source>
</evidence>
<dbReference type="SMART" id="SM00369">
    <property type="entry name" value="LRR_TYP"/>
    <property type="match status" value="3"/>
</dbReference>
<dbReference type="GO" id="GO:0004535">
    <property type="term" value="F:poly(A)-specific ribonuclease activity"/>
    <property type="evidence" value="ECO:0007669"/>
    <property type="project" value="UniProtKB-EC"/>
</dbReference>
<dbReference type="CTD" id="6757053"/>
<evidence type="ECO:0000256" key="20">
    <source>
        <dbReference type="ARBA" id="ARBA00031469"/>
    </source>
</evidence>
<dbReference type="eggNOG" id="KOG0620">
    <property type="taxonomic scope" value="Eukaryota"/>
</dbReference>
<dbReference type="GO" id="GO:0046872">
    <property type="term" value="F:metal ion binding"/>
    <property type="evidence" value="ECO:0007669"/>
    <property type="project" value="UniProtKB-KW"/>
</dbReference>
<dbReference type="SUPFAM" id="SSF52058">
    <property type="entry name" value="L domain-like"/>
    <property type="match status" value="1"/>
</dbReference>
<protein>
    <recommendedName>
        <fullName evidence="6">poly(A)-specific ribonuclease</fullName>
        <ecNumber evidence="6">3.1.13.4</ecNumber>
    </recommendedName>
    <alternativeName>
        <fullName evidence="19">Carbon catabolite repressor protein 4</fullName>
    </alternativeName>
    <alternativeName>
        <fullName evidence="20">Cytoplasmic deadenylase</fullName>
    </alternativeName>
    <alternativeName>
        <fullName evidence="21">Glucose-repressible alcohol dehydrogenase transcriptional effector</fullName>
    </alternativeName>
</protein>
<gene>
    <name evidence="24" type="ORF">TRIADDRAFT_30062</name>
</gene>
<dbReference type="FunFam" id="3.60.10.10:FF:000002">
    <property type="entry name" value="CCR4-NOT transcription complex subunit 6 like"/>
    <property type="match status" value="1"/>
</dbReference>
<dbReference type="Pfam" id="PF03372">
    <property type="entry name" value="Exo_endo_phos"/>
    <property type="match status" value="1"/>
</dbReference>
<evidence type="ECO:0000256" key="11">
    <source>
        <dbReference type="ARBA" id="ARBA00022737"/>
    </source>
</evidence>
<keyword evidence="10" id="KW-0479">Metal-binding</keyword>
<evidence type="ECO:0000256" key="1">
    <source>
        <dbReference type="ARBA" id="ARBA00001663"/>
    </source>
</evidence>
<keyword evidence="25" id="KW-1185">Reference proteome</keyword>
<dbReference type="PhylomeDB" id="B3S637"/>
<organism evidence="24 25">
    <name type="scientific">Trichoplax adhaerens</name>
    <name type="common">Trichoplax reptans</name>
    <dbReference type="NCBI Taxonomy" id="10228"/>
    <lineage>
        <taxon>Eukaryota</taxon>
        <taxon>Metazoa</taxon>
        <taxon>Placozoa</taxon>
        <taxon>Uniplacotomia</taxon>
        <taxon>Trichoplacea</taxon>
        <taxon>Trichoplacidae</taxon>
        <taxon>Trichoplax</taxon>
    </lineage>
</organism>
<evidence type="ECO:0000313" key="24">
    <source>
        <dbReference type="EMBL" id="EDV21552.1"/>
    </source>
</evidence>
<dbReference type="OrthoDB" id="428734at2759"/>
<feature type="region of interest" description="Disordered" evidence="22">
    <location>
        <begin position="1"/>
        <end position="22"/>
    </location>
</feature>
<dbReference type="InterPro" id="IPR005135">
    <property type="entry name" value="Endo/exonuclease/phosphatase"/>
</dbReference>
<dbReference type="GO" id="GO:0000175">
    <property type="term" value="F:3'-5'-RNA exonuclease activity"/>
    <property type="evidence" value="ECO:0000318"/>
    <property type="project" value="GO_Central"/>
</dbReference>
<dbReference type="GeneID" id="6757053"/>
<dbReference type="SUPFAM" id="SSF56219">
    <property type="entry name" value="DNase I-like"/>
    <property type="match status" value="1"/>
</dbReference>
<dbReference type="PROSITE" id="PS51450">
    <property type="entry name" value="LRR"/>
    <property type="match status" value="3"/>
</dbReference>
<proteinExistence type="inferred from homology"/>
<dbReference type="EMBL" id="DS985252">
    <property type="protein sequence ID" value="EDV21552.1"/>
    <property type="molecule type" value="Genomic_DNA"/>
</dbReference>
<evidence type="ECO:0000256" key="7">
    <source>
        <dbReference type="ARBA" id="ARBA00022490"/>
    </source>
</evidence>
<keyword evidence="13" id="KW-0269">Exonuclease</keyword>
<dbReference type="FunCoup" id="B3S637">
    <property type="interactions" value="1729"/>
</dbReference>
<comment type="subcellular location">
    <subcellularLocation>
        <location evidence="4">Cytoplasm</location>
    </subcellularLocation>
    <subcellularLocation>
        <location evidence="3">Nucleus</location>
    </subcellularLocation>
</comment>
<dbReference type="PRINTS" id="PR00019">
    <property type="entry name" value="LEURICHRPT"/>
</dbReference>
<keyword evidence="12" id="KW-0378">Hydrolase</keyword>
<dbReference type="OMA" id="PHYYARA"/>
<dbReference type="InterPro" id="IPR003591">
    <property type="entry name" value="Leu-rich_rpt_typical-subtyp"/>
</dbReference>
<dbReference type="GO" id="GO:0005634">
    <property type="term" value="C:nucleus"/>
    <property type="evidence" value="ECO:0007669"/>
    <property type="project" value="UniProtKB-SubCell"/>
</dbReference>
<evidence type="ECO:0000256" key="17">
    <source>
        <dbReference type="ARBA" id="ARBA00023163"/>
    </source>
</evidence>
<dbReference type="KEGG" id="tad:TRIADDRAFT_30062"/>
<evidence type="ECO:0000256" key="12">
    <source>
        <dbReference type="ARBA" id="ARBA00022801"/>
    </source>
</evidence>
<comment type="cofactor">
    <cofactor evidence="2">
        <name>Mg(2+)</name>
        <dbReference type="ChEBI" id="CHEBI:18420"/>
    </cofactor>
</comment>
<dbReference type="HOGENOM" id="CLU_016428_4_2_1"/>
<dbReference type="PANTHER" id="PTHR12121:SF100">
    <property type="entry name" value="POLY(A)-SPECIFIC RIBONUCLEASE"/>
    <property type="match status" value="1"/>
</dbReference>
<evidence type="ECO:0000256" key="8">
    <source>
        <dbReference type="ARBA" id="ARBA00022614"/>
    </source>
</evidence>
<keyword evidence="16" id="KW-0805">Transcription regulation</keyword>
<keyword evidence="14" id="KW-0460">Magnesium</keyword>
<dbReference type="InParanoid" id="B3S637"/>
<evidence type="ECO:0000256" key="16">
    <source>
        <dbReference type="ARBA" id="ARBA00023015"/>
    </source>
</evidence>
<evidence type="ECO:0000259" key="23">
    <source>
        <dbReference type="Pfam" id="PF03372"/>
    </source>
</evidence>
<dbReference type="InterPro" id="IPR032675">
    <property type="entry name" value="LRR_dom_sf"/>
</dbReference>
<feature type="domain" description="Endonuclease/exonuclease/phosphatase" evidence="23">
    <location>
        <begin position="202"/>
        <end position="524"/>
    </location>
</feature>
<name>B3S637_TRIAD</name>
<dbReference type="Pfam" id="PF13855">
    <property type="entry name" value="LRR_8"/>
    <property type="match status" value="1"/>
</dbReference>
<evidence type="ECO:0000313" key="25">
    <source>
        <dbReference type="Proteomes" id="UP000009022"/>
    </source>
</evidence>
<dbReference type="Gene3D" id="3.60.10.10">
    <property type="entry name" value="Endonuclease/exonuclease/phosphatase"/>
    <property type="match status" value="1"/>
</dbReference>
<evidence type="ECO:0000256" key="22">
    <source>
        <dbReference type="SAM" id="MobiDB-lite"/>
    </source>
</evidence>
<dbReference type="InterPro" id="IPR001611">
    <property type="entry name" value="Leu-rich_rpt"/>
</dbReference>
<keyword evidence="9" id="KW-0540">Nuclease</keyword>
<accession>B3S637</accession>
<evidence type="ECO:0000256" key="5">
    <source>
        <dbReference type="ARBA" id="ARBA00010774"/>
    </source>
</evidence>
<keyword evidence="11" id="KW-0677">Repeat</keyword>
<dbReference type="GO" id="GO:0005737">
    <property type="term" value="C:cytoplasm"/>
    <property type="evidence" value="ECO:0007669"/>
    <property type="project" value="UniProtKB-SubCell"/>
</dbReference>
<evidence type="ECO:0000256" key="18">
    <source>
        <dbReference type="ARBA" id="ARBA00023242"/>
    </source>
</evidence>
<feature type="compositionally biased region" description="Basic and acidic residues" evidence="22">
    <location>
        <begin position="8"/>
        <end position="21"/>
    </location>
</feature>
<evidence type="ECO:0000256" key="21">
    <source>
        <dbReference type="ARBA" id="ARBA00033317"/>
    </source>
</evidence>
<dbReference type="PANTHER" id="PTHR12121">
    <property type="entry name" value="CARBON CATABOLITE REPRESSOR PROTEIN 4"/>
    <property type="match status" value="1"/>
</dbReference>
<dbReference type="EC" id="3.1.13.4" evidence="6"/>
<evidence type="ECO:0000256" key="19">
    <source>
        <dbReference type="ARBA" id="ARBA00030493"/>
    </source>
</evidence>
<sequence>MSANSKQRFKDKYKYKPPDPRRSHRILSAEEITAGKGSKWSELRIESNVRILSPKIFGMRFLTALYLNDNKLTALPSEINLLDNLTYLDVSNNNLRSLPTSIGDMVNLRELNLSNNNLRRLPNEVGKLFLLQHLRLQGNPLPPEISSIHTETNGTSKLLLYLLDNLEGIVYITVCPQPPPRDWICLSDSGREVTPYAFTVMCYNVLCEKYATRSSYGYCPSWALAWDYRRQNIMKEILHYNADVICLQEVATDQFYTYLLPELKLHGYDGIFGAKSRARTMVEPERSAVDGCAIFFRLNKFTLVKEDLIEFNHLAMMHAEKSEDMINRVMTKDNIAMICVLRVNKTDSSGKPLRLIVANAHMHWDPEFSDVKIVQTVMLVHEIYSLMKTIASEIDCAISEIPLVVCADLNSLPSSAVVEMLTSGNVSVKHPDFKGKSYDGYFNNSCNILTRENNLVLPFKLAHAANQDFLPYTNMTYDFTGIIDYILFPSKLLYPSGILGGYSQAWVEENKIVGYPHPHVPSDHISVLIELDFKLGQD</sequence>
<comment type="similarity">
    <text evidence="5">Belongs to the CCR4/nocturin family.</text>
</comment>
<reference evidence="24 25" key="1">
    <citation type="journal article" date="2008" name="Nature">
        <title>The Trichoplax genome and the nature of placozoans.</title>
        <authorList>
            <person name="Srivastava M."/>
            <person name="Begovic E."/>
            <person name="Chapman J."/>
            <person name="Putnam N.H."/>
            <person name="Hellsten U."/>
            <person name="Kawashima T."/>
            <person name="Kuo A."/>
            <person name="Mitros T."/>
            <person name="Salamov A."/>
            <person name="Carpenter M.L."/>
            <person name="Signorovitch A.Y."/>
            <person name="Moreno M.A."/>
            <person name="Kamm K."/>
            <person name="Grimwood J."/>
            <person name="Schmutz J."/>
            <person name="Shapiro H."/>
            <person name="Grigoriev I.V."/>
            <person name="Buss L.W."/>
            <person name="Schierwater B."/>
            <person name="Dellaporta S.L."/>
            <person name="Rokhsar D.S."/>
        </authorList>
    </citation>
    <scope>NUCLEOTIDE SEQUENCE [LARGE SCALE GENOMIC DNA]</scope>
    <source>
        <strain evidence="24 25">Grell-BS-1999</strain>
    </source>
</reference>
<keyword evidence="15" id="KW-0694">RNA-binding</keyword>
<evidence type="ECO:0000256" key="10">
    <source>
        <dbReference type="ARBA" id="ARBA00022723"/>
    </source>
</evidence>
<evidence type="ECO:0000256" key="4">
    <source>
        <dbReference type="ARBA" id="ARBA00004496"/>
    </source>
</evidence>
<comment type="catalytic activity">
    <reaction evidence="1">
        <text>Exonucleolytic cleavage of poly(A) to 5'-AMP.</text>
        <dbReference type="EC" id="3.1.13.4"/>
    </reaction>
</comment>
<dbReference type="SMART" id="SM00364">
    <property type="entry name" value="LRR_BAC"/>
    <property type="match status" value="3"/>
</dbReference>
<keyword evidence="18" id="KW-0539">Nucleus</keyword>